<keyword evidence="2" id="KW-0472">Membrane</keyword>
<proteinExistence type="predicted"/>
<protein>
    <submittedName>
        <fullName evidence="3">Uncharacterized protein</fullName>
    </submittedName>
</protein>
<accession>A0A841BRP0</accession>
<name>A0A841BRP0_9ACTN</name>
<sequence>MSQDANSSIDDLFSGGGGADDPAARPASKTRVVAIRTLLLAACLAGFAWAGLTMSGYAVPVPFLFLVALVLVLLGTYASGVRPPPPPRAAGRHGPLDDVVTDGVVHVMKRWQTRLDWCQTDAGAFSRKIQPQLAEIIDERLRQRHGIIRSTEPHRAARVVGEPLWTFLTTPVKRPPSPRELANLIDQMEKI</sequence>
<keyword evidence="4" id="KW-1185">Reference proteome</keyword>
<dbReference type="Proteomes" id="UP000587527">
    <property type="component" value="Unassembled WGS sequence"/>
</dbReference>
<feature type="transmembrane region" description="Helical" evidence="2">
    <location>
        <begin position="57"/>
        <end position="78"/>
    </location>
</feature>
<dbReference type="EMBL" id="JACHMN010000002">
    <property type="protein sequence ID" value="MBB5870375.1"/>
    <property type="molecule type" value="Genomic_DNA"/>
</dbReference>
<gene>
    <name evidence="3" type="ORF">F4553_003754</name>
</gene>
<reference evidence="3 4" key="1">
    <citation type="submission" date="2020-08" db="EMBL/GenBank/DDBJ databases">
        <title>Sequencing the genomes of 1000 actinobacteria strains.</title>
        <authorList>
            <person name="Klenk H.-P."/>
        </authorList>
    </citation>
    <scope>NUCLEOTIDE SEQUENCE [LARGE SCALE GENOMIC DNA]</scope>
    <source>
        <strain evidence="3 4">DSM 45362</strain>
    </source>
</reference>
<evidence type="ECO:0000313" key="4">
    <source>
        <dbReference type="Proteomes" id="UP000587527"/>
    </source>
</evidence>
<evidence type="ECO:0000313" key="3">
    <source>
        <dbReference type="EMBL" id="MBB5870375.1"/>
    </source>
</evidence>
<organism evidence="3 4">
    <name type="scientific">Allocatelliglobosispora scoriae</name>
    <dbReference type="NCBI Taxonomy" id="643052"/>
    <lineage>
        <taxon>Bacteria</taxon>
        <taxon>Bacillati</taxon>
        <taxon>Actinomycetota</taxon>
        <taxon>Actinomycetes</taxon>
        <taxon>Micromonosporales</taxon>
        <taxon>Micromonosporaceae</taxon>
        <taxon>Allocatelliglobosispora</taxon>
    </lineage>
</organism>
<evidence type="ECO:0000256" key="1">
    <source>
        <dbReference type="SAM" id="MobiDB-lite"/>
    </source>
</evidence>
<keyword evidence="2" id="KW-1133">Transmembrane helix</keyword>
<feature type="region of interest" description="Disordered" evidence="1">
    <location>
        <begin position="1"/>
        <end position="25"/>
    </location>
</feature>
<dbReference type="AlphaFoldDB" id="A0A841BRP0"/>
<keyword evidence="2" id="KW-0812">Transmembrane</keyword>
<evidence type="ECO:0000256" key="2">
    <source>
        <dbReference type="SAM" id="Phobius"/>
    </source>
</evidence>
<comment type="caution">
    <text evidence="3">The sequence shown here is derived from an EMBL/GenBank/DDBJ whole genome shotgun (WGS) entry which is preliminary data.</text>
</comment>
<feature type="transmembrane region" description="Helical" evidence="2">
    <location>
        <begin position="33"/>
        <end position="51"/>
    </location>
</feature>
<dbReference type="RefSeq" id="WP_184837730.1">
    <property type="nucleotide sequence ID" value="NZ_JACHMN010000002.1"/>
</dbReference>